<dbReference type="EMBL" id="LAZR01011586">
    <property type="protein sequence ID" value="KKM60918.1"/>
    <property type="molecule type" value="Genomic_DNA"/>
</dbReference>
<organism evidence="1">
    <name type="scientific">marine sediment metagenome</name>
    <dbReference type="NCBI Taxonomy" id="412755"/>
    <lineage>
        <taxon>unclassified sequences</taxon>
        <taxon>metagenomes</taxon>
        <taxon>ecological metagenomes</taxon>
    </lineage>
</organism>
<evidence type="ECO:0000313" key="1">
    <source>
        <dbReference type="EMBL" id="KKM60918.1"/>
    </source>
</evidence>
<name>A0A0F9IUA5_9ZZZZ</name>
<comment type="caution">
    <text evidence="1">The sequence shown here is derived from an EMBL/GenBank/DDBJ whole genome shotgun (WGS) entry which is preliminary data.</text>
</comment>
<accession>A0A0F9IUA5</accession>
<proteinExistence type="predicted"/>
<gene>
    <name evidence="1" type="ORF">LCGC14_1537040</name>
</gene>
<protein>
    <submittedName>
        <fullName evidence="1">Uncharacterized protein</fullName>
    </submittedName>
</protein>
<reference evidence="1" key="1">
    <citation type="journal article" date="2015" name="Nature">
        <title>Complex archaea that bridge the gap between prokaryotes and eukaryotes.</title>
        <authorList>
            <person name="Spang A."/>
            <person name="Saw J.H."/>
            <person name="Jorgensen S.L."/>
            <person name="Zaremba-Niedzwiedzka K."/>
            <person name="Martijn J."/>
            <person name="Lind A.E."/>
            <person name="van Eijk R."/>
            <person name="Schleper C."/>
            <person name="Guy L."/>
            <person name="Ettema T.J."/>
        </authorList>
    </citation>
    <scope>NUCLEOTIDE SEQUENCE</scope>
</reference>
<dbReference type="AlphaFoldDB" id="A0A0F9IUA5"/>
<sequence length="67" mass="7992">MKIKRMTLKRTMIERIVLRGPMDESSQAFGYCEENGYRITRSGPRKLSIMQYDTSRYHMVAERETDE</sequence>